<feature type="domain" description="SusE outer membrane protein" evidence="1">
    <location>
        <begin position="43"/>
        <end position="131"/>
    </location>
</feature>
<evidence type="ECO:0000259" key="1">
    <source>
        <dbReference type="Pfam" id="PF14292"/>
    </source>
</evidence>
<organism evidence="2 4">
    <name type="scientific">Mangrovimonas cancribranchiae</name>
    <dbReference type="NCBI Taxonomy" id="3080055"/>
    <lineage>
        <taxon>Bacteria</taxon>
        <taxon>Pseudomonadati</taxon>
        <taxon>Bacteroidota</taxon>
        <taxon>Flavobacteriia</taxon>
        <taxon>Flavobacteriales</taxon>
        <taxon>Flavobacteriaceae</taxon>
        <taxon>Mangrovimonas</taxon>
    </lineage>
</organism>
<dbReference type="PROSITE" id="PS51257">
    <property type="entry name" value="PROKAR_LIPOPROTEIN"/>
    <property type="match status" value="1"/>
</dbReference>
<dbReference type="CDD" id="cd12967">
    <property type="entry name" value="CBM_SusE-F_like_u1"/>
    <property type="match status" value="1"/>
</dbReference>
<reference evidence="2 4" key="1">
    <citation type="submission" date="2023-10" db="EMBL/GenBank/DDBJ databases">
        <title>Culture-based analysis of two novel bacteria associated with mangrove crab gills.</title>
        <authorList>
            <person name="Yang X."/>
            <person name="Garuglieri E."/>
            <person name="Van Goethem M.W."/>
            <person name="Fusi M."/>
            <person name="Marasco R."/>
            <person name="Daffonchio D.G."/>
        </authorList>
    </citation>
    <scope>NUCLEOTIDE SEQUENCE [LARGE SCALE GENOMIC DNA]</scope>
    <source>
        <strain evidence="3">UG2-1</strain>
        <strain evidence="2">UG2-2</strain>
        <strain evidence="4">UG2_2</strain>
    </source>
</reference>
<sequence>MKQIKNLCLILTVLFFASCSDDDLSSEFQATKGTFGDIITPEEGQSYQLNPYENQTNTAITITWEDADYNTPTQINYTVEMATAGTNFETPIVVGSTNSTVLAINITAFNGYAVQSGIPPFIEGSLDVRVKSSIGSEEANILYSSSKTIMVTPFTTDLPKLAVPGNHQDWDPATAPLLASSAFGETDYLGYVWLDGAYKFLAPNVLGEFEWGNTDWGDNGNFEGILLENDETDCIADTAGYYLVEANTGTLIYSTTPVSWGIIGEATPTGWDSDTDLVYNSDNRTLEADIDLTPGAFKFRGNNEWGDFDLGTVDSDGFLQNGGDLTFDGPAGNYHVVLDLSNPREYTYSLTQN</sequence>
<dbReference type="Pfam" id="PF14292">
    <property type="entry name" value="SusE"/>
    <property type="match status" value="1"/>
</dbReference>
<name>A0AAU6P2Q9_9FLAO</name>
<dbReference type="EMBL" id="CP136924">
    <property type="protein sequence ID" value="WXA04085.1"/>
    <property type="molecule type" value="Genomic_DNA"/>
</dbReference>
<dbReference type="InterPro" id="IPR025970">
    <property type="entry name" value="SusE"/>
</dbReference>
<evidence type="ECO:0000313" key="3">
    <source>
        <dbReference type="EMBL" id="WXA13497.1"/>
    </source>
</evidence>
<gene>
    <name evidence="3" type="ORF">R3L15_01165</name>
    <name evidence="2" type="ORF">R3L16_06230</name>
</gene>
<dbReference type="Proteomes" id="UP001368318">
    <property type="component" value="Chromosome"/>
</dbReference>
<dbReference type="KEGG" id="mcaa:R3L15_01165"/>
<accession>A0AAU6P2Q9</accession>
<dbReference type="RefSeq" id="WP_338732753.1">
    <property type="nucleotide sequence ID" value="NZ_CP136924.1"/>
</dbReference>
<evidence type="ECO:0000313" key="4">
    <source>
        <dbReference type="Proteomes" id="UP001368318"/>
    </source>
</evidence>
<keyword evidence="4" id="KW-1185">Reference proteome</keyword>
<dbReference type="EMBL" id="CP136925">
    <property type="protein sequence ID" value="WXA13497.1"/>
    <property type="molecule type" value="Genomic_DNA"/>
</dbReference>
<proteinExistence type="predicted"/>
<protein>
    <submittedName>
        <fullName evidence="2">SusE domain-containing protein</fullName>
    </submittedName>
</protein>
<dbReference type="Gene3D" id="2.60.40.3620">
    <property type="match status" value="1"/>
</dbReference>
<dbReference type="AlphaFoldDB" id="A0AAU6P2Q9"/>
<evidence type="ECO:0000313" key="2">
    <source>
        <dbReference type="EMBL" id="WXA04085.1"/>
    </source>
</evidence>